<dbReference type="EMBL" id="JAIZAY010000018">
    <property type="protein sequence ID" value="KAJ8024847.1"/>
    <property type="molecule type" value="Genomic_DNA"/>
</dbReference>
<organism evidence="1 2">
    <name type="scientific">Holothuria leucospilota</name>
    <name type="common">Black long sea cucumber</name>
    <name type="synonym">Mertensiothuria leucospilota</name>
    <dbReference type="NCBI Taxonomy" id="206669"/>
    <lineage>
        <taxon>Eukaryota</taxon>
        <taxon>Metazoa</taxon>
        <taxon>Echinodermata</taxon>
        <taxon>Eleutherozoa</taxon>
        <taxon>Echinozoa</taxon>
        <taxon>Holothuroidea</taxon>
        <taxon>Aspidochirotacea</taxon>
        <taxon>Aspidochirotida</taxon>
        <taxon>Holothuriidae</taxon>
        <taxon>Holothuria</taxon>
    </lineage>
</organism>
<comment type="caution">
    <text evidence="1">The sequence shown here is derived from an EMBL/GenBank/DDBJ whole genome shotgun (WGS) entry which is preliminary data.</text>
</comment>
<sequence length="148" mass="16889">MPKSNISHKEQVALSELKSDDSIIILGADKGRSTVVMNKEQYIEKINNLIMDDKTYRPLNRDPTTSFENKIGKAIKQLTERNKLNKNSSYATHTQELVVAQNLWPTGSVQRRYTTQTHCELHQLSFLQLSQSSCRHSDSHIRQGGVIH</sequence>
<protein>
    <submittedName>
        <fullName evidence="1">Uncharacterized protein</fullName>
    </submittedName>
</protein>
<reference evidence="1" key="1">
    <citation type="submission" date="2021-10" db="EMBL/GenBank/DDBJ databases">
        <title>Tropical sea cucumber genome reveals ecological adaptation and Cuvierian tubules defense mechanism.</title>
        <authorList>
            <person name="Chen T."/>
        </authorList>
    </citation>
    <scope>NUCLEOTIDE SEQUENCE</scope>
    <source>
        <strain evidence="1">Nanhai2018</strain>
        <tissue evidence="1">Muscle</tissue>
    </source>
</reference>
<dbReference type="AlphaFoldDB" id="A0A9Q0YLW1"/>
<gene>
    <name evidence="1" type="ORF">HOLleu_34877</name>
</gene>
<dbReference type="OrthoDB" id="6249720at2759"/>
<name>A0A9Q0YLW1_HOLLE</name>
<accession>A0A9Q0YLW1</accession>
<evidence type="ECO:0000313" key="2">
    <source>
        <dbReference type="Proteomes" id="UP001152320"/>
    </source>
</evidence>
<dbReference type="Proteomes" id="UP001152320">
    <property type="component" value="Chromosome 18"/>
</dbReference>
<evidence type="ECO:0000313" key="1">
    <source>
        <dbReference type="EMBL" id="KAJ8024847.1"/>
    </source>
</evidence>
<proteinExistence type="predicted"/>
<keyword evidence="2" id="KW-1185">Reference proteome</keyword>